<dbReference type="InterPro" id="IPR000276">
    <property type="entry name" value="GPCR_Rhodpsn"/>
</dbReference>
<dbReference type="GO" id="GO:0020002">
    <property type="term" value="C:host cell plasma membrane"/>
    <property type="evidence" value="ECO:0007669"/>
    <property type="project" value="UniProtKB-SubCell"/>
</dbReference>
<feature type="region of interest" description="Disordered" evidence="9">
    <location>
        <begin position="305"/>
        <end position="334"/>
    </location>
</feature>
<evidence type="ECO:0000256" key="5">
    <source>
        <dbReference type="ARBA" id="ARBA00023040"/>
    </source>
</evidence>
<evidence type="ECO:0000256" key="7">
    <source>
        <dbReference type="ARBA" id="ARBA00023170"/>
    </source>
</evidence>
<protein>
    <submittedName>
        <fullName evidence="12">US27B</fullName>
    </submittedName>
</protein>
<sequence length="359" mass="41021">MANNSTNSTCKLNETLSEFGIDHSATIVVYSVFLIVGLFWNFVLVIVLTTKRKIKFASDVYFLNAAIADMFCICMLPAWVHYALQSVTLNQFACITFSYGFYVSLFLQSWMLILIALERYSYLIHLTPVKKNTAIKRCVWAWFMAVFLALPYSIFRKINPSDECLLGNYASHVAEPYHGILSGVITILTFMIPVPIVFAYSFKMSRSFWGSRKLNNKNSLILLQLAIVALCFWGPFHLFTVVDHIIQIVYNLSRCHIRHLIGLLTESLVFLRSVWNPIVYLIISQKFRTQVCNLFRRVPYSEIDTEGTHRQPAPETESETETVQLTGKGGKNKRAKDGEDITLIIQGADVTPRDYTCFL</sequence>
<dbReference type="GO" id="GO:0016020">
    <property type="term" value="C:membrane"/>
    <property type="evidence" value="ECO:0007669"/>
    <property type="project" value="InterPro"/>
</dbReference>
<feature type="transmembrane region" description="Helical" evidence="10">
    <location>
        <begin position="138"/>
        <end position="158"/>
    </location>
</feature>
<dbReference type="Proteomes" id="UP000171701">
    <property type="component" value="Segment"/>
</dbReference>
<comment type="subcellular location">
    <subcellularLocation>
        <location evidence="1">Host cell membrane</location>
        <topology evidence="1">Multi-pass membrane protein</topology>
    </subcellularLocation>
</comment>
<keyword evidence="6 10" id="KW-0472">Membrane</keyword>
<evidence type="ECO:0000313" key="12">
    <source>
        <dbReference type="EMBL" id="AKG51566.1"/>
    </source>
</evidence>
<evidence type="ECO:0000256" key="8">
    <source>
        <dbReference type="ARBA" id="ARBA00023224"/>
    </source>
</evidence>
<evidence type="ECO:0000256" key="4">
    <source>
        <dbReference type="ARBA" id="ARBA00022989"/>
    </source>
</evidence>
<organism evidence="12 13">
    <name type="scientific">Papiine betaherpesvirus 4</name>
    <dbReference type="NCBI Taxonomy" id="2560624"/>
    <lineage>
        <taxon>Viruses</taxon>
        <taxon>Duplodnaviria</taxon>
        <taxon>Heunggongvirae</taxon>
        <taxon>Peploviricota</taxon>
        <taxon>Herviviricetes</taxon>
        <taxon>Herpesvirales</taxon>
        <taxon>Orthoherpesviridae</taxon>
        <taxon>Betaherpesvirinae</taxon>
        <taxon>Cytomegalovirus</taxon>
        <taxon>Cytomegalovirus papiinebeta4</taxon>
    </lineage>
</organism>
<accession>A0A0F7G9L7</accession>
<feature type="transmembrane region" description="Helical" evidence="10">
    <location>
        <begin position="178"/>
        <end position="200"/>
    </location>
</feature>
<dbReference type="KEGG" id="vg:24284819"/>
<evidence type="ECO:0000256" key="3">
    <source>
        <dbReference type="ARBA" id="ARBA00022692"/>
    </source>
</evidence>
<dbReference type="Gene3D" id="1.20.1070.10">
    <property type="entry name" value="Rhodopsin 7-helix transmembrane proteins"/>
    <property type="match status" value="1"/>
</dbReference>
<evidence type="ECO:0000256" key="10">
    <source>
        <dbReference type="SAM" id="Phobius"/>
    </source>
</evidence>
<keyword evidence="4 10" id="KW-1133">Transmembrane helix</keyword>
<dbReference type="GO" id="GO:0060326">
    <property type="term" value="P:cell chemotaxis"/>
    <property type="evidence" value="ECO:0007669"/>
    <property type="project" value="TreeGrafter"/>
</dbReference>
<dbReference type="PROSITE" id="PS50262">
    <property type="entry name" value="G_PROTEIN_RECEP_F1_2"/>
    <property type="match status" value="1"/>
</dbReference>
<keyword evidence="2" id="KW-1032">Host cell membrane</keyword>
<dbReference type="SUPFAM" id="SSF81321">
    <property type="entry name" value="Family A G protein-coupled receptor-like"/>
    <property type="match status" value="1"/>
</dbReference>
<dbReference type="GO" id="GO:0016493">
    <property type="term" value="F:C-C chemokine receptor activity"/>
    <property type="evidence" value="ECO:0007669"/>
    <property type="project" value="TreeGrafter"/>
</dbReference>
<proteinExistence type="predicted"/>
<feature type="transmembrane region" description="Helical" evidence="10">
    <location>
        <begin position="99"/>
        <end position="117"/>
    </location>
</feature>
<dbReference type="Pfam" id="PF00001">
    <property type="entry name" value="7tm_1"/>
    <property type="match status" value="1"/>
</dbReference>
<dbReference type="EMBL" id="KR351281">
    <property type="protein sequence ID" value="AKG51566.1"/>
    <property type="molecule type" value="Genomic_DNA"/>
</dbReference>
<dbReference type="GO" id="GO:0019722">
    <property type="term" value="P:calcium-mediated signaling"/>
    <property type="evidence" value="ECO:0007669"/>
    <property type="project" value="TreeGrafter"/>
</dbReference>
<name>A0A0F7G9L7_9BETA</name>
<reference evidence="12 13" key="1">
    <citation type="journal article" date="2001" name="Arch. Virol.">
        <title>Isolation and characterization of an endogenous cytomegalovirus (BaCMV) from baboons.</title>
        <authorList>
            <person name="Blewett E.L."/>
            <person name="White G."/>
            <person name="Saliki J.T."/>
            <person name="Eberle R."/>
        </authorList>
    </citation>
    <scope>NUCLEOTIDE SEQUENCE [LARGE SCALE GENOMIC DNA]</scope>
    <source>
        <strain evidence="12">OCOM4-52</strain>
    </source>
</reference>
<evidence type="ECO:0000259" key="11">
    <source>
        <dbReference type="PROSITE" id="PS50262"/>
    </source>
</evidence>
<keyword evidence="7" id="KW-0675">Receptor</keyword>
<dbReference type="GO" id="GO:0019957">
    <property type="term" value="F:C-C chemokine binding"/>
    <property type="evidence" value="ECO:0007669"/>
    <property type="project" value="TreeGrafter"/>
</dbReference>
<feature type="transmembrane region" description="Helical" evidence="10">
    <location>
        <begin position="260"/>
        <end position="283"/>
    </location>
</feature>
<dbReference type="InterPro" id="IPR050119">
    <property type="entry name" value="CCR1-9-like"/>
</dbReference>
<dbReference type="OrthoDB" id="6769at10239"/>
<keyword evidence="5" id="KW-0297">G-protein coupled receptor</keyword>
<dbReference type="PRINTS" id="PR00237">
    <property type="entry name" value="GPCRRHODOPSN"/>
</dbReference>
<dbReference type="GO" id="GO:0007204">
    <property type="term" value="P:positive regulation of cytosolic calcium ion concentration"/>
    <property type="evidence" value="ECO:0007669"/>
    <property type="project" value="TreeGrafter"/>
</dbReference>
<keyword evidence="8" id="KW-0807">Transducer</keyword>
<dbReference type="PANTHER" id="PTHR10489">
    <property type="entry name" value="CELL ADHESION MOLECULE"/>
    <property type="match status" value="1"/>
</dbReference>
<evidence type="ECO:0000313" key="13">
    <source>
        <dbReference type="Proteomes" id="UP000171701"/>
    </source>
</evidence>
<reference evidence="12 13" key="2">
    <citation type="journal article" date="2015" name="Genome Announc.">
        <title>Complete Genome Sequences of Mandrillus leucophaeus and Papio ursinus Cytomegaloviruses.</title>
        <authorList>
            <person name="Blewett E.L."/>
            <person name="Sherrod C.J."/>
            <person name="Texier J.R."/>
            <person name="Conrad T.M."/>
            <person name="Dittmer D.P."/>
        </authorList>
    </citation>
    <scope>NUCLEOTIDE SEQUENCE [LARGE SCALE GENOMIC DNA]</scope>
    <source>
        <strain evidence="12">OCOM4-52</strain>
    </source>
</reference>
<evidence type="ECO:0000256" key="6">
    <source>
        <dbReference type="ARBA" id="ARBA00023136"/>
    </source>
</evidence>
<evidence type="ECO:0000256" key="1">
    <source>
        <dbReference type="ARBA" id="ARBA00004598"/>
    </source>
</evidence>
<keyword evidence="2" id="KW-1043">Host membrane</keyword>
<feature type="domain" description="G-protein coupled receptors family 1 profile" evidence="11">
    <location>
        <begin position="40"/>
        <end position="280"/>
    </location>
</feature>
<dbReference type="GO" id="GO:0006955">
    <property type="term" value="P:immune response"/>
    <property type="evidence" value="ECO:0007669"/>
    <property type="project" value="TreeGrafter"/>
</dbReference>
<evidence type="ECO:0000256" key="9">
    <source>
        <dbReference type="SAM" id="MobiDB-lite"/>
    </source>
</evidence>
<feature type="transmembrane region" description="Helical" evidence="10">
    <location>
        <begin position="27"/>
        <end position="48"/>
    </location>
</feature>
<dbReference type="InterPro" id="IPR017452">
    <property type="entry name" value="GPCR_Rhodpsn_7TM"/>
</dbReference>
<keyword evidence="3 10" id="KW-0812">Transmembrane</keyword>
<feature type="transmembrane region" description="Helical" evidence="10">
    <location>
        <begin position="60"/>
        <end position="79"/>
    </location>
</feature>
<feature type="transmembrane region" description="Helical" evidence="10">
    <location>
        <begin position="220"/>
        <end position="240"/>
    </location>
</feature>
<dbReference type="PANTHER" id="PTHR10489:SF932">
    <property type="entry name" value="G-PROTEIN COUPLED RECEPTORS FAMILY 1 PROFILE DOMAIN-CONTAINING PROTEIN"/>
    <property type="match status" value="1"/>
</dbReference>
<keyword evidence="13" id="KW-1185">Reference proteome</keyword>
<evidence type="ECO:0000256" key="2">
    <source>
        <dbReference type="ARBA" id="ARBA00022511"/>
    </source>
</evidence>